<evidence type="ECO:0000313" key="2">
    <source>
        <dbReference type="EnsemblProtists" id="EOD23895"/>
    </source>
</evidence>
<dbReference type="eggNOG" id="ENOG502QU6Z">
    <property type="taxonomic scope" value="Eukaryota"/>
</dbReference>
<dbReference type="InterPro" id="IPR002347">
    <property type="entry name" value="SDR_fam"/>
</dbReference>
<dbReference type="InterPro" id="IPR036291">
    <property type="entry name" value="NAD(P)-bd_dom_sf"/>
</dbReference>
<dbReference type="SUPFAM" id="SSF51735">
    <property type="entry name" value="NAD(P)-binding Rossmann-fold domains"/>
    <property type="match status" value="1"/>
</dbReference>
<dbReference type="GO" id="GO:0016491">
    <property type="term" value="F:oxidoreductase activity"/>
    <property type="evidence" value="ECO:0007669"/>
    <property type="project" value="TreeGrafter"/>
</dbReference>
<reference evidence="3" key="1">
    <citation type="journal article" date="2013" name="Nature">
        <title>Pan genome of the phytoplankton Emiliania underpins its global distribution.</title>
        <authorList>
            <person name="Read B.A."/>
            <person name="Kegel J."/>
            <person name="Klute M.J."/>
            <person name="Kuo A."/>
            <person name="Lefebvre S.C."/>
            <person name="Maumus F."/>
            <person name="Mayer C."/>
            <person name="Miller J."/>
            <person name="Monier A."/>
            <person name="Salamov A."/>
            <person name="Young J."/>
            <person name="Aguilar M."/>
            <person name="Claverie J.M."/>
            <person name="Frickenhaus S."/>
            <person name="Gonzalez K."/>
            <person name="Herman E.K."/>
            <person name="Lin Y.C."/>
            <person name="Napier J."/>
            <person name="Ogata H."/>
            <person name="Sarno A.F."/>
            <person name="Shmutz J."/>
            <person name="Schroeder D."/>
            <person name="de Vargas C."/>
            <person name="Verret F."/>
            <person name="von Dassow P."/>
            <person name="Valentin K."/>
            <person name="Van de Peer Y."/>
            <person name="Wheeler G."/>
            <person name="Dacks J.B."/>
            <person name="Delwiche C.F."/>
            <person name="Dyhrman S.T."/>
            <person name="Glockner G."/>
            <person name="John U."/>
            <person name="Richards T."/>
            <person name="Worden A.Z."/>
            <person name="Zhang X."/>
            <person name="Grigoriev I.V."/>
            <person name="Allen A.E."/>
            <person name="Bidle K."/>
            <person name="Borodovsky M."/>
            <person name="Bowler C."/>
            <person name="Brownlee C."/>
            <person name="Cock J.M."/>
            <person name="Elias M."/>
            <person name="Gladyshev V.N."/>
            <person name="Groth M."/>
            <person name="Guda C."/>
            <person name="Hadaegh A."/>
            <person name="Iglesias-Rodriguez M.D."/>
            <person name="Jenkins J."/>
            <person name="Jones B.M."/>
            <person name="Lawson T."/>
            <person name="Leese F."/>
            <person name="Lindquist E."/>
            <person name="Lobanov A."/>
            <person name="Lomsadze A."/>
            <person name="Malik S.B."/>
            <person name="Marsh M.E."/>
            <person name="Mackinder L."/>
            <person name="Mock T."/>
            <person name="Mueller-Roeber B."/>
            <person name="Pagarete A."/>
            <person name="Parker M."/>
            <person name="Probert I."/>
            <person name="Quesneville H."/>
            <person name="Raines C."/>
            <person name="Rensing S.A."/>
            <person name="Riano-Pachon D.M."/>
            <person name="Richier S."/>
            <person name="Rokitta S."/>
            <person name="Shiraiwa Y."/>
            <person name="Soanes D.M."/>
            <person name="van der Giezen M."/>
            <person name="Wahlund T.M."/>
            <person name="Williams B."/>
            <person name="Wilson W."/>
            <person name="Wolfe G."/>
            <person name="Wurch L.L."/>
        </authorList>
    </citation>
    <scope>NUCLEOTIDE SEQUENCE</scope>
</reference>
<dbReference type="GeneID" id="17269440"/>
<reference evidence="2" key="2">
    <citation type="submission" date="2024-10" db="UniProtKB">
        <authorList>
            <consortium name="EnsemblProtists"/>
        </authorList>
    </citation>
    <scope>IDENTIFICATION</scope>
</reference>
<dbReference type="HOGENOM" id="CLU_008901_0_0_1"/>
<feature type="region of interest" description="Disordered" evidence="1">
    <location>
        <begin position="1"/>
        <end position="37"/>
    </location>
</feature>
<dbReference type="AlphaFoldDB" id="A0A0D3JK60"/>
<dbReference type="PRINTS" id="PR00081">
    <property type="entry name" value="GDHRDH"/>
</dbReference>
<feature type="region of interest" description="Disordered" evidence="1">
    <location>
        <begin position="246"/>
        <end position="287"/>
    </location>
</feature>
<protein>
    <recommendedName>
        <fullName evidence="4">Oxidoreductase</fullName>
    </recommendedName>
</protein>
<dbReference type="GO" id="GO:0005737">
    <property type="term" value="C:cytoplasm"/>
    <property type="evidence" value="ECO:0007669"/>
    <property type="project" value="TreeGrafter"/>
</dbReference>
<dbReference type="InterPro" id="IPR051468">
    <property type="entry name" value="Fungal_SecMetab_SDRs"/>
</dbReference>
<dbReference type="Proteomes" id="UP000013827">
    <property type="component" value="Unassembled WGS sequence"/>
</dbReference>
<dbReference type="Pfam" id="PF00106">
    <property type="entry name" value="adh_short"/>
    <property type="match status" value="1"/>
</dbReference>
<dbReference type="PANTHER" id="PTHR43544">
    <property type="entry name" value="SHORT-CHAIN DEHYDROGENASE/REDUCTASE"/>
    <property type="match status" value="1"/>
</dbReference>
<evidence type="ECO:0000313" key="3">
    <source>
        <dbReference type="Proteomes" id="UP000013827"/>
    </source>
</evidence>
<dbReference type="OMA" id="PIIHEND"/>
<evidence type="ECO:0008006" key="4">
    <source>
        <dbReference type="Google" id="ProtNLM"/>
    </source>
</evidence>
<dbReference type="RefSeq" id="XP_005776324.1">
    <property type="nucleotide sequence ID" value="XM_005776267.1"/>
</dbReference>
<keyword evidence="3" id="KW-1185">Reference proteome</keyword>
<evidence type="ECO:0000256" key="1">
    <source>
        <dbReference type="SAM" id="MobiDB-lite"/>
    </source>
</evidence>
<name>A0A0D3JK60_EMIH1</name>
<proteinExistence type="predicted"/>
<dbReference type="KEGG" id="ehx:EMIHUDRAFT_64965"/>
<dbReference type="PaxDb" id="2903-EOD23895"/>
<dbReference type="EnsemblProtists" id="EOD23895">
    <property type="protein sequence ID" value="EOD23895"/>
    <property type="gene ID" value="EMIHUDRAFT_64965"/>
</dbReference>
<organism evidence="2 3">
    <name type="scientific">Emiliania huxleyi (strain CCMP1516)</name>
    <dbReference type="NCBI Taxonomy" id="280463"/>
    <lineage>
        <taxon>Eukaryota</taxon>
        <taxon>Haptista</taxon>
        <taxon>Haptophyta</taxon>
        <taxon>Prymnesiophyceae</taxon>
        <taxon>Isochrysidales</taxon>
        <taxon>Noelaerhabdaceae</taxon>
        <taxon>Emiliania</taxon>
    </lineage>
</organism>
<dbReference type="PANTHER" id="PTHR43544:SF2">
    <property type="entry name" value="OXIDOREDUCTASE"/>
    <property type="match status" value="1"/>
</dbReference>
<accession>A0A0D3JK60</accession>
<sequence length="464" mass="48970">MAIQAGEPATALLDTPGSTPAALPAAPPATAPSDAPVAARAPLPAAAAAPAPQVDIDAVRRAASLPPGSFQQSCNICGSALAGGHHFYHQLCVGCGDLNFAKRNALAPMSGKVAVVTGGRVRIGFHIVLKLLRCGCHVLTTTRYPADAAARYGREPDFEEWRGRLEVVGPLDLCDLGVTERFCDALHARFERIDVLINNAAQTLTRAPEWFEAMDRLEEGAARDLPPASRQLLLESASSAPGKLLTAASSAEARGEGRDAAAEGGNAPDQEGPLGEGCGLHFPPDRLDESMQPLDLSPINSWSRKLGQIGTSEMLHTVAANAVAPFILCSRLRGLLAPPDAASGWGHIVNVNALEGKFSVTKKQSSHPHTNMAKAALNMLTCTAAIDLAQARVLINSVDTGWVTDMAPGGVGVLASIHETQVAPPLDEVDGAARVLDPVFSHINDPTGWRQRGKLWKDYRIVRW</sequence>
<dbReference type="Gene3D" id="3.40.50.720">
    <property type="entry name" value="NAD(P)-binding Rossmann-like Domain"/>
    <property type="match status" value="2"/>
</dbReference>